<gene>
    <name evidence="10" type="ORF">GCM10023147_22590</name>
</gene>
<keyword evidence="6 7" id="KW-0472">Membrane</keyword>
<feature type="transmembrane region" description="Helical" evidence="7">
    <location>
        <begin position="28"/>
        <end position="53"/>
    </location>
</feature>
<feature type="transmembrane region" description="Helical" evidence="7">
    <location>
        <begin position="73"/>
        <end position="97"/>
    </location>
</feature>
<dbReference type="PROSITE" id="PS50125">
    <property type="entry name" value="GUANYLATE_CYCLASE_2"/>
    <property type="match status" value="1"/>
</dbReference>
<keyword evidence="5 7" id="KW-1133">Transmembrane helix</keyword>
<comment type="caution">
    <text evidence="10">The sequence shown here is derived from an EMBL/GenBank/DDBJ whole genome shotgun (WGS) entry which is preliminary data.</text>
</comment>
<dbReference type="InterPro" id="IPR003660">
    <property type="entry name" value="HAMP_dom"/>
</dbReference>
<evidence type="ECO:0000256" key="2">
    <source>
        <dbReference type="ARBA" id="ARBA00005381"/>
    </source>
</evidence>
<evidence type="ECO:0000259" key="9">
    <source>
        <dbReference type="PROSITE" id="PS50885"/>
    </source>
</evidence>
<protein>
    <submittedName>
        <fullName evidence="10">Adenylate/guanylate cyclase domain-containing protein</fullName>
    </submittedName>
</protein>
<feature type="domain" description="HAMP" evidence="9">
    <location>
        <begin position="252"/>
        <end position="304"/>
    </location>
</feature>
<evidence type="ECO:0000256" key="1">
    <source>
        <dbReference type="ARBA" id="ARBA00004651"/>
    </source>
</evidence>
<dbReference type="RefSeq" id="WP_344995291.1">
    <property type="nucleotide sequence ID" value="NZ_BAABFR010000029.1"/>
</dbReference>
<proteinExistence type="inferred from homology"/>
<dbReference type="SUPFAM" id="SSF55073">
    <property type="entry name" value="Nucleotide cyclase"/>
    <property type="match status" value="1"/>
</dbReference>
<feature type="transmembrane region" description="Helical" evidence="7">
    <location>
        <begin position="145"/>
        <end position="167"/>
    </location>
</feature>
<keyword evidence="4 7" id="KW-0812">Transmembrane</keyword>
<sequence>MGRVAEFGSILLGSRSDSPTRRRLRVQILITAGVLIANAVGVGAVVLLGTVGIPNPSVFTRNLLVVDFVYVPIYITLAFLVGVLWGTMVVVRMLRWAADDRPTITARDARSVFRAPRVLTFLEAVLWVGGAGLFMLLYGLRDPDLILKVALVSLFSAAVVCAVSYLVTEFALRPYAALALAEFPTMRRRGLGIRAMVTWMLGSGVPLAGMVLVTVFGAANPETSKWNLAISVSILGATALFTGLLLTYMGTDRVGAPLRSVINGMAQVRTGERGSALAVYDGTELGELQAGFNAMVEGLAERERLRDLFGRHVGPGVVQEALQRGVQLGGETRTAGVLFVDVVGSTALAMRLAPEDVVALLNRFFAVVVGAVNRNGGLINKFEGDAALAIFGAPTALDDPAGAALTAAAEIARELGRAEIGLQAGVGVSYGEVVAGNVGAEDRYEYTVIGDPVNEAARLTELAKRDTSLPLASARAVAAAWPGVAKQWRAADTVVLRGRHEPTQLYEPLQRSRVLGGRG</sequence>
<dbReference type="InterPro" id="IPR001054">
    <property type="entry name" value="A/G_cyclase"/>
</dbReference>
<reference evidence="11" key="1">
    <citation type="journal article" date="2019" name="Int. J. Syst. Evol. Microbiol.">
        <title>The Global Catalogue of Microorganisms (GCM) 10K type strain sequencing project: providing services to taxonomists for standard genome sequencing and annotation.</title>
        <authorList>
            <consortium name="The Broad Institute Genomics Platform"/>
            <consortium name="The Broad Institute Genome Sequencing Center for Infectious Disease"/>
            <person name="Wu L."/>
            <person name="Ma J."/>
        </authorList>
    </citation>
    <scope>NUCLEOTIDE SEQUENCE [LARGE SCALE GENOMIC DNA]</scope>
    <source>
        <strain evidence="11">JCM 17688</strain>
    </source>
</reference>
<dbReference type="PANTHER" id="PTHR43081:SF17">
    <property type="entry name" value="BLL5647 PROTEIN"/>
    <property type="match status" value="1"/>
</dbReference>
<keyword evidence="11" id="KW-1185">Reference proteome</keyword>
<dbReference type="CDD" id="cd06225">
    <property type="entry name" value="HAMP"/>
    <property type="match status" value="1"/>
</dbReference>
<dbReference type="Proteomes" id="UP001500635">
    <property type="component" value="Unassembled WGS sequence"/>
</dbReference>
<evidence type="ECO:0000256" key="5">
    <source>
        <dbReference type="ARBA" id="ARBA00022989"/>
    </source>
</evidence>
<dbReference type="Gene3D" id="6.10.340.10">
    <property type="match status" value="1"/>
</dbReference>
<accession>A0ABP8JLY0</accession>
<evidence type="ECO:0000256" key="4">
    <source>
        <dbReference type="ARBA" id="ARBA00022692"/>
    </source>
</evidence>
<evidence type="ECO:0000256" key="6">
    <source>
        <dbReference type="ARBA" id="ARBA00023136"/>
    </source>
</evidence>
<evidence type="ECO:0000313" key="10">
    <source>
        <dbReference type="EMBL" id="GAA4392625.1"/>
    </source>
</evidence>
<feature type="transmembrane region" description="Helical" evidence="7">
    <location>
        <begin position="118"/>
        <end position="139"/>
    </location>
</feature>
<evidence type="ECO:0000259" key="8">
    <source>
        <dbReference type="PROSITE" id="PS50125"/>
    </source>
</evidence>
<dbReference type="InterPro" id="IPR050697">
    <property type="entry name" value="Adenylyl/Guanylyl_Cyclase_3/4"/>
</dbReference>
<keyword evidence="3" id="KW-1003">Cell membrane</keyword>
<dbReference type="Gene3D" id="3.30.70.1230">
    <property type="entry name" value="Nucleotide cyclase"/>
    <property type="match status" value="1"/>
</dbReference>
<dbReference type="EMBL" id="BAABFR010000029">
    <property type="protein sequence ID" value="GAA4392625.1"/>
    <property type="molecule type" value="Genomic_DNA"/>
</dbReference>
<feature type="transmembrane region" description="Helical" evidence="7">
    <location>
        <begin position="228"/>
        <end position="249"/>
    </location>
</feature>
<comment type="similarity">
    <text evidence="2">Belongs to the adenylyl cyclase class-3 family.</text>
</comment>
<organism evidence="10 11">
    <name type="scientific">Tsukamurella soli</name>
    <dbReference type="NCBI Taxonomy" id="644556"/>
    <lineage>
        <taxon>Bacteria</taxon>
        <taxon>Bacillati</taxon>
        <taxon>Actinomycetota</taxon>
        <taxon>Actinomycetes</taxon>
        <taxon>Mycobacteriales</taxon>
        <taxon>Tsukamurellaceae</taxon>
        <taxon>Tsukamurella</taxon>
    </lineage>
</organism>
<dbReference type="CDD" id="cd07302">
    <property type="entry name" value="CHD"/>
    <property type="match status" value="1"/>
</dbReference>
<feature type="domain" description="Guanylate cyclase" evidence="8">
    <location>
        <begin position="336"/>
        <end position="460"/>
    </location>
</feature>
<dbReference type="SMART" id="SM00304">
    <property type="entry name" value="HAMP"/>
    <property type="match status" value="1"/>
</dbReference>
<evidence type="ECO:0000256" key="7">
    <source>
        <dbReference type="SAM" id="Phobius"/>
    </source>
</evidence>
<comment type="subcellular location">
    <subcellularLocation>
        <location evidence="1">Cell membrane</location>
        <topology evidence="1">Multi-pass membrane protein</topology>
    </subcellularLocation>
</comment>
<feature type="transmembrane region" description="Helical" evidence="7">
    <location>
        <begin position="196"/>
        <end position="216"/>
    </location>
</feature>
<name>A0ABP8JLY0_9ACTN</name>
<evidence type="ECO:0000313" key="11">
    <source>
        <dbReference type="Proteomes" id="UP001500635"/>
    </source>
</evidence>
<evidence type="ECO:0000256" key="3">
    <source>
        <dbReference type="ARBA" id="ARBA00022475"/>
    </source>
</evidence>
<dbReference type="SMART" id="SM00044">
    <property type="entry name" value="CYCc"/>
    <property type="match status" value="1"/>
</dbReference>
<dbReference type="PROSITE" id="PS50885">
    <property type="entry name" value="HAMP"/>
    <property type="match status" value="1"/>
</dbReference>
<dbReference type="Pfam" id="PF00672">
    <property type="entry name" value="HAMP"/>
    <property type="match status" value="1"/>
</dbReference>
<dbReference type="PANTHER" id="PTHR43081">
    <property type="entry name" value="ADENYLATE CYCLASE, TERMINAL-DIFFERENTIATION SPECIFIC-RELATED"/>
    <property type="match status" value="1"/>
</dbReference>
<dbReference type="Pfam" id="PF00211">
    <property type="entry name" value="Guanylate_cyc"/>
    <property type="match status" value="1"/>
</dbReference>
<dbReference type="InterPro" id="IPR029787">
    <property type="entry name" value="Nucleotide_cyclase"/>
</dbReference>